<feature type="chain" id="PRO_5020500818" evidence="5">
    <location>
        <begin position="32"/>
        <end position="127"/>
    </location>
</feature>
<accession>A0A4V3JJU6</accession>
<sequence>MKTSYFLKFIPISFFTLAAVICLLSSSCSPAYEEIEVVYQATDGQRITAVYHNPTNDESEFSVTLKFPSGQSVTLNQGAAASGVRYTDDKTLVWWTKGGGAIMMKPDGKNDWEITGTYTEIPMHHNR</sequence>
<evidence type="ECO:0000256" key="2">
    <source>
        <dbReference type="ARBA" id="ARBA00023136"/>
    </source>
</evidence>
<evidence type="ECO:0000256" key="1">
    <source>
        <dbReference type="ARBA" id="ARBA00022729"/>
    </source>
</evidence>
<keyword evidence="1 5" id="KW-0732">Signal</keyword>
<dbReference type="EMBL" id="RQFK01000026">
    <property type="protein sequence ID" value="TGK81994.1"/>
    <property type="molecule type" value="Genomic_DNA"/>
</dbReference>
<dbReference type="RefSeq" id="WP_135601840.1">
    <property type="nucleotide sequence ID" value="NZ_RQFK01000026.1"/>
</dbReference>
<dbReference type="Gene3D" id="2.40.128.200">
    <property type="match status" value="1"/>
</dbReference>
<name>A0A4V3JJU6_9LEPT</name>
<organism evidence="7 8">
    <name type="scientific">Leptospira noumeaensis</name>
    <dbReference type="NCBI Taxonomy" id="2484964"/>
    <lineage>
        <taxon>Bacteria</taxon>
        <taxon>Pseudomonadati</taxon>
        <taxon>Spirochaetota</taxon>
        <taxon>Spirochaetia</taxon>
        <taxon>Leptospirales</taxon>
        <taxon>Leptospiraceae</taxon>
        <taxon>Leptospira</taxon>
    </lineage>
</organism>
<evidence type="ECO:0000256" key="5">
    <source>
        <dbReference type="SAM" id="SignalP"/>
    </source>
</evidence>
<gene>
    <name evidence="7" type="ORF">EHQ24_12015</name>
</gene>
<dbReference type="AlphaFoldDB" id="A0A4V3JJU6"/>
<proteinExistence type="predicted"/>
<comment type="caution">
    <text evidence="7">The sequence shown here is derived from an EMBL/GenBank/DDBJ whole genome shotgun (WGS) entry which is preliminary data.</text>
</comment>
<evidence type="ECO:0000313" key="7">
    <source>
        <dbReference type="EMBL" id="TGK81994.1"/>
    </source>
</evidence>
<feature type="domain" description="C-type lysozyme inhibitor" evidence="6">
    <location>
        <begin position="39"/>
        <end position="110"/>
    </location>
</feature>
<reference evidence="7" key="1">
    <citation type="journal article" date="2019" name="PLoS Negl. Trop. Dis.">
        <title>Revisiting the worldwide diversity of Leptospira species in the environment.</title>
        <authorList>
            <person name="Vincent A.T."/>
            <person name="Schiettekatte O."/>
            <person name="Bourhy P."/>
            <person name="Veyrier F.J."/>
            <person name="Picardeau M."/>
        </authorList>
    </citation>
    <scope>NUCLEOTIDE SEQUENCE [LARGE SCALE GENOMIC DNA]</scope>
    <source>
        <strain evidence="7">201800287</strain>
    </source>
</reference>
<evidence type="ECO:0000259" key="6">
    <source>
        <dbReference type="Pfam" id="PF09864"/>
    </source>
</evidence>
<keyword evidence="2" id="KW-0472">Membrane</keyword>
<dbReference type="SUPFAM" id="SSF141488">
    <property type="entry name" value="YdhA-like"/>
    <property type="match status" value="1"/>
</dbReference>
<evidence type="ECO:0000256" key="3">
    <source>
        <dbReference type="ARBA" id="ARBA00023139"/>
    </source>
</evidence>
<evidence type="ECO:0000256" key="4">
    <source>
        <dbReference type="ARBA" id="ARBA00023288"/>
    </source>
</evidence>
<keyword evidence="4" id="KW-0449">Lipoprotein</keyword>
<feature type="signal peptide" evidence="5">
    <location>
        <begin position="1"/>
        <end position="31"/>
    </location>
</feature>
<dbReference type="InterPro" id="IPR036328">
    <property type="entry name" value="MliC_sf"/>
</dbReference>
<protein>
    <submittedName>
        <fullName evidence="7">Lysozyme inhibitor</fullName>
    </submittedName>
</protein>
<keyword evidence="3" id="KW-0564">Palmitate</keyword>
<dbReference type="Pfam" id="PF09864">
    <property type="entry name" value="MliC"/>
    <property type="match status" value="1"/>
</dbReference>
<dbReference type="Proteomes" id="UP000298009">
    <property type="component" value="Unassembled WGS sequence"/>
</dbReference>
<dbReference type="InterPro" id="IPR018660">
    <property type="entry name" value="MliC"/>
</dbReference>
<dbReference type="PROSITE" id="PS51257">
    <property type="entry name" value="PROKAR_LIPOPROTEIN"/>
    <property type="match status" value="1"/>
</dbReference>
<evidence type="ECO:0000313" key="8">
    <source>
        <dbReference type="Proteomes" id="UP000298009"/>
    </source>
</evidence>
<dbReference type="OrthoDB" id="5348860at2"/>
<keyword evidence="8" id="KW-1185">Reference proteome</keyword>